<dbReference type="EMBL" id="MSIF01000015">
    <property type="protein sequence ID" value="OLF07483.1"/>
    <property type="molecule type" value="Genomic_DNA"/>
</dbReference>
<protein>
    <submittedName>
        <fullName evidence="1">Uncharacterized protein</fullName>
    </submittedName>
</protein>
<accession>A0A7Z1AW25</accession>
<proteinExistence type="predicted"/>
<name>A0A7Z1AW25_9PSEU</name>
<evidence type="ECO:0000313" key="1">
    <source>
        <dbReference type="EMBL" id="OLF07483.1"/>
    </source>
</evidence>
<organism evidence="1 2">
    <name type="scientific">Actinophytocola xinjiangensis</name>
    <dbReference type="NCBI Taxonomy" id="485602"/>
    <lineage>
        <taxon>Bacteria</taxon>
        <taxon>Bacillati</taxon>
        <taxon>Actinomycetota</taxon>
        <taxon>Actinomycetes</taxon>
        <taxon>Pseudonocardiales</taxon>
        <taxon>Pseudonocardiaceae</taxon>
    </lineage>
</organism>
<keyword evidence="2" id="KW-1185">Reference proteome</keyword>
<dbReference type="Proteomes" id="UP000185696">
    <property type="component" value="Unassembled WGS sequence"/>
</dbReference>
<reference evidence="1 2" key="1">
    <citation type="submission" date="2016-12" db="EMBL/GenBank/DDBJ databases">
        <title>The draft genome sequence of Actinophytocola xinjiangensis.</title>
        <authorList>
            <person name="Wang W."/>
            <person name="Yuan L."/>
        </authorList>
    </citation>
    <scope>NUCLEOTIDE SEQUENCE [LARGE SCALE GENOMIC DNA]</scope>
    <source>
        <strain evidence="1 2">CGMCC 4.4663</strain>
    </source>
</reference>
<comment type="caution">
    <text evidence="1">The sequence shown here is derived from an EMBL/GenBank/DDBJ whole genome shotgun (WGS) entry which is preliminary data.</text>
</comment>
<dbReference type="AlphaFoldDB" id="A0A7Z1AW25"/>
<sequence>MLTGVESVPELGSPSWATLADTDTRKLAAALRPALAQLADRTPVAIAARLRAELDDHATAWRRSLAELHTDLSQGWHALGYGVGPSHTDLTRRRSTYPCGQCRRPLSFAATTCAACGWHEPAPDQLRTRARTSWQRTARPEQGAA</sequence>
<gene>
    <name evidence="1" type="ORF">BLA60_26495</name>
</gene>
<evidence type="ECO:0000313" key="2">
    <source>
        <dbReference type="Proteomes" id="UP000185696"/>
    </source>
</evidence>